<dbReference type="Gene3D" id="1.10.30.50">
    <property type="match status" value="1"/>
</dbReference>
<keyword evidence="3" id="KW-1185">Reference proteome</keyword>
<organism evidence="2 3">
    <name type="scientific">Alicycliphilus denitrificans (strain DSM 14773 / CIP 107495 / K601)</name>
    <dbReference type="NCBI Taxonomy" id="596154"/>
    <lineage>
        <taxon>Bacteria</taxon>
        <taxon>Pseudomonadati</taxon>
        <taxon>Pseudomonadota</taxon>
        <taxon>Betaproteobacteria</taxon>
        <taxon>Burkholderiales</taxon>
        <taxon>Comamonadaceae</taxon>
        <taxon>Alicycliphilus</taxon>
    </lineage>
</organism>
<dbReference type="OrthoDB" id="9802901at2"/>
<evidence type="ECO:0000313" key="3">
    <source>
        <dbReference type="Proteomes" id="UP000007938"/>
    </source>
</evidence>
<dbReference type="GO" id="GO:0004519">
    <property type="term" value="F:endonuclease activity"/>
    <property type="evidence" value="ECO:0007669"/>
    <property type="project" value="UniProtKB-KW"/>
</dbReference>
<accession>F4GE61</accession>
<sequence length="225" mass="25287">MTVDLALIINQCEDYLFPTRSFSVRQRALYYHLFRHTHLEGKSSGLFSLLPLSNAIGVAESSVREDVRALHERGCLVIEDRSRNGHLLRVLLPSDIPGVVPETRPEVQIDIASMDFFSNRRFLSVLLAREDGRCFYCLKSIRAESCELDHVSCQANGKDNSIRNIVCSCHECNTTKQAQPAADFVRSLYRKGVLSQPELENRLSALEQLTAGNLLPDRALLQSAL</sequence>
<name>F4GE61_ALIDK</name>
<dbReference type="HOGENOM" id="CLU_1174086_0_0_4"/>
<dbReference type="eggNOG" id="COG1403">
    <property type="taxonomic scope" value="Bacteria"/>
</dbReference>
<reference evidence="2 3" key="2">
    <citation type="submission" date="2011-04" db="EMBL/GenBank/DDBJ databases">
        <title>Complete sequence of chromosome of Alicycliphilus denitrificans K601.</title>
        <authorList>
            <consortium name="US DOE Joint Genome Institute"/>
            <person name="Lucas S."/>
            <person name="Han J."/>
            <person name="Lapidus A."/>
            <person name="Cheng J.-F."/>
            <person name="Goodwin L."/>
            <person name="Pitluck S."/>
            <person name="Peters L."/>
            <person name="Zeytun A."/>
            <person name="Detter J.C."/>
            <person name="Han C."/>
            <person name="Tapia R."/>
            <person name="Land M."/>
            <person name="Hauser L."/>
            <person name="Kyrpides N."/>
            <person name="Ivanova N."/>
            <person name="Mikhailova N."/>
            <person name="Pagani I."/>
            <person name="Oosterkamp M."/>
            <person name="Pieper D."/>
            <person name="van Berkel W."/>
            <person name="Langenhoff A."/>
            <person name="Smidt H."/>
            <person name="Stams A."/>
            <person name="Woyke T."/>
        </authorList>
    </citation>
    <scope>NUCLEOTIDE SEQUENCE [LARGE SCALE GENOMIC DNA]</scope>
    <source>
        <strain evidence="3">DSM 14773 / CIP 107495 / K601</strain>
    </source>
</reference>
<feature type="domain" description="HNH nuclease" evidence="1">
    <location>
        <begin position="121"/>
        <end position="174"/>
    </location>
</feature>
<dbReference type="InterPro" id="IPR003615">
    <property type="entry name" value="HNH_nuc"/>
</dbReference>
<dbReference type="KEGG" id="adk:Alide2_3698"/>
<dbReference type="Proteomes" id="UP000007938">
    <property type="component" value="Chromosome"/>
</dbReference>
<dbReference type="RefSeq" id="WP_013722856.1">
    <property type="nucleotide sequence ID" value="NC_015422.1"/>
</dbReference>
<gene>
    <name evidence="2" type="ordered locus">Alide2_3698</name>
</gene>
<dbReference type="EMBL" id="CP002657">
    <property type="protein sequence ID" value="AEB86023.1"/>
    <property type="molecule type" value="Genomic_DNA"/>
</dbReference>
<dbReference type="CDD" id="cd00085">
    <property type="entry name" value="HNHc"/>
    <property type="match status" value="1"/>
</dbReference>
<protein>
    <submittedName>
        <fullName evidence="2">HNH endonuclease</fullName>
    </submittedName>
</protein>
<dbReference type="AlphaFoldDB" id="F4GE61"/>
<keyword evidence="2" id="KW-0540">Nuclease</keyword>
<proteinExistence type="predicted"/>
<evidence type="ECO:0000313" key="2">
    <source>
        <dbReference type="EMBL" id="AEB86023.1"/>
    </source>
</evidence>
<dbReference type="Pfam" id="PF13395">
    <property type="entry name" value="HNH_4"/>
    <property type="match status" value="1"/>
</dbReference>
<reference evidence="2 3" key="1">
    <citation type="journal article" date="2011" name="J. Bacteriol.">
        <title>Genome Sequences of Alicycliphilus denitrificans Strains BC and K601T.</title>
        <authorList>
            <person name="Oosterkamp M.J."/>
            <person name="Veuskens T."/>
            <person name="Plugge C.M."/>
            <person name="Langenhoff A.A."/>
            <person name="Gerritse J."/>
            <person name="van Berkel W.J."/>
            <person name="Pieper D.H."/>
            <person name="Junca H."/>
            <person name="Goodwin L.A."/>
            <person name="Daligault H.E."/>
            <person name="Bruce D.C."/>
            <person name="Detter J.C."/>
            <person name="Tapia R."/>
            <person name="Han C.S."/>
            <person name="Land M.L."/>
            <person name="Hauser L.J."/>
            <person name="Smidt H."/>
            <person name="Stams A.J."/>
        </authorList>
    </citation>
    <scope>NUCLEOTIDE SEQUENCE [LARGE SCALE GENOMIC DNA]</scope>
    <source>
        <strain evidence="3">DSM 14773 / CIP 107495 / K601</strain>
    </source>
</reference>
<dbReference type="SMART" id="SM00507">
    <property type="entry name" value="HNHc"/>
    <property type="match status" value="1"/>
</dbReference>
<keyword evidence="2" id="KW-0255">Endonuclease</keyword>
<dbReference type="STRING" id="596154.Alide2_3698"/>
<keyword evidence="2" id="KW-0378">Hydrolase</keyword>
<evidence type="ECO:0000259" key="1">
    <source>
        <dbReference type="SMART" id="SM00507"/>
    </source>
</evidence>